<name>A0A0D3IAR0_EMIH1</name>
<reference evidence="4" key="1">
    <citation type="journal article" date="2013" name="Nature">
        <title>Pan genome of the phytoplankton Emiliania underpins its global distribution.</title>
        <authorList>
            <person name="Read B.A."/>
            <person name="Kegel J."/>
            <person name="Klute M.J."/>
            <person name="Kuo A."/>
            <person name="Lefebvre S.C."/>
            <person name="Maumus F."/>
            <person name="Mayer C."/>
            <person name="Miller J."/>
            <person name="Monier A."/>
            <person name="Salamov A."/>
            <person name="Young J."/>
            <person name="Aguilar M."/>
            <person name="Claverie J.M."/>
            <person name="Frickenhaus S."/>
            <person name="Gonzalez K."/>
            <person name="Herman E.K."/>
            <person name="Lin Y.C."/>
            <person name="Napier J."/>
            <person name="Ogata H."/>
            <person name="Sarno A.F."/>
            <person name="Shmutz J."/>
            <person name="Schroeder D."/>
            <person name="de Vargas C."/>
            <person name="Verret F."/>
            <person name="von Dassow P."/>
            <person name="Valentin K."/>
            <person name="Van de Peer Y."/>
            <person name="Wheeler G."/>
            <person name="Dacks J.B."/>
            <person name="Delwiche C.F."/>
            <person name="Dyhrman S.T."/>
            <person name="Glockner G."/>
            <person name="John U."/>
            <person name="Richards T."/>
            <person name="Worden A.Z."/>
            <person name="Zhang X."/>
            <person name="Grigoriev I.V."/>
            <person name="Allen A.E."/>
            <person name="Bidle K."/>
            <person name="Borodovsky M."/>
            <person name="Bowler C."/>
            <person name="Brownlee C."/>
            <person name="Cock J.M."/>
            <person name="Elias M."/>
            <person name="Gladyshev V.N."/>
            <person name="Groth M."/>
            <person name="Guda C."/>
            <person name="Hadaegh A."/>
            <person name="Iglesias-Rodriguez M.D."/>
            <person name="Jenkins J."/>
            <person name="Jones B.M."/>
            <person name="Lawson T."/>
            <person name="Leese F."/>
            <person name="Lindquist E."/>
            <person name="Lobanov A."/>
            <person name="Lomsadze A."/>
            <person name="Malik S.B."/>
            <person name="Marsh M.E."/>
            <person name="Mackinder L."/>
            <person name="Mock T."/>
            <person name="Mueller-Roeber B."/>
            <person name="Pagarete A."/>
            <person name="Parker M."/>
            <person name="Probert I."/>
            <person name="Quesneville H."/>
            <person name="Raines C."/>
            <person name="Rensing S.A."/>
            <person name="Riano-Pachon D.M."/>
            <person name="Richier S."/>
            <person name="Rokitta S."/>
            <person name="Shiraiwa Y."/>
            <person name="Soanes D.M."/>
            <person name="van der Giezen M."/>
            <person name="Wahlund T.M."/>
            <person name="Williams B."/>
            <person name="Wilson W."/>
            <person name="Wolfe G."/>
            <person name="Wurch L.L."/>
        </authorList>
    </citation>
    <scope>NUCLEOTIDE SEQUENCE</scope>
</reference>
<dbReference type="InterPro" id="IPR038122">
    <property type="entry name" value="PFU_sf"/>
</dbReference>
<dbReference type="Gene3D" id="3.10.100.10">
    <property type="entry name" value="Mannose-Binding Protein A, subunit A"/>
    <property type="match status" value="2"/>
</dbReference>
<dbReference type="InterPro" id="IPR018378">
    <property type="entry name" value="C-type_lectin_CS"/>
</dbReference>
<sequence length="564" mass="60539">MRTWHDALKACEGAGGTLARVESPAESELLLQTMGRTTSADDFWIGARWQWAGRDGAELRWFHTGARGSPNNYRVPIVTRRFVRFHWREGQPNNYRNQHCVSATRSLEGRWLDSDCRDARAFACQRGSVLARIETAGQNAALAAKLVASATWIGLSDMMSEGEWTWAADSVWLPGDKVHWTHWADGQPNDYGSQHCAAILRAGADTAASMGDRQALHGKWFDTDCRDELPECIERPALESPEARHWSPAYGVLSPTDPLSVELTFDGGTVRGTLSTDLTLIDWHNKHGYDWCYVVDPAGCATAAASQRFPGAAWQACSSPPSPQAAARDPLHDPPVPLMVPCRETAGEGYCAIHRSQCETFFCATCALPGSCDFTCGFCRVGTAGGCGDLAFPANDCEERGVLSRRGSPAKSPAKSPVAVARAPAGTPKLTEFGRRVSGSAAAARVRKEAESPPKLFFAKPVARAAREAREARLSAASAFKSRVRLPAGLPGLMGKEPKDSNALVVLEVGVGGGKSARLPVHAGDIPAVIAAKFASEHGLPAAYEQKLVGMIEQQVAIHSQGGA</sequence>
<evidence type="ECO:0000259" key="2">
    <source>
        <dbReference type="PROSITE" id="PS50041"/>
    </source>
</evidence>
<dbReference type="Gene3D" id="3.10.20.870">
    <property type="entry name" value="PFU (PLAA family ubiquitin binding), C-terminal domain"/>
    <property type="match status" value="1"/>
</dbReference>
<accession>A0A0D3IAR0</accession>
<keyword evidence="1" id="KW-1015">Disulfide bond</keyword>
<dbReference type="PaxDb" id="2903-EOD08345"/>
<dbReference type="InterPro" id="IPR001304">
    <property type="entry name" value="C-type_lectin-like"/>
</dbReference>
<organism evidence="3 4">
    <name type="scientific">Emiliania huxleyi (strain CCMP1516)</name>
    <dbReference type="NCBI Taxonomy" id="280463"/>
    <lineage>
        <taxon>Eukaryota</taxon>
        <taxon>Haptista</taxon>
        <taxon>Haptophyta</taxon>
        <taxon>Prymnesiophyceae</taxon>
        <taxon>Isochrysidales</taxon>
        <taxon>Noelaerhabdaceae</taxon>
        <taxon>Emiliania</taxon>
    </lineage>
</organism>
<dbReference type="RefSeq" id="XP_005760774.1">
    <property type="nucleotide sequence ID" value="XM_005760717.1"/>
</dbReference>
<dbReference type="HOGENOM" id="CLU_483526_0_0_1"/>
<dbReference type="KEGG" id="ehx:EMIHUDRAFT_453084"/>
<dbReference type="PANTHER" id="PTHR22803">
    <property type="entry name" value="MANNOSE, PHOSPHOLIPASE, LECTIN RECEPTOR RELATED"/>
    <property type="match status" value="1"/>
</dbReference>
<dbReference type="InterPro" id="IPR050111">
    <property type="entry name" value="C-type_lectin/snaclec_domain"/>
</dbReference>
<feature type="domain" description="C-type lectin" evidence="2">
    <location>
        <begin position="1"/>
        <end position="125"/>
    </location>
</feature>
<keyword evidence="4" id="KW-1185">Reference proteome</keyword>
<feature type="domain" description="C-type lectin" evidence="2">
    <location>
        <begin position="124"/>
        <end position="230"/>
    </location>
</feature>
<proteinExistence type="predicted"/>
<evidence type="ECO:0000313" key="4">
    <source>
        <dbReference type="Proteomes" id="UP000013827"/>
    </source>
</evidence>
<protein>
    <recommendedName>
        <fullName evidence="2">C-type lectin domain-containing protein</fullName>
    </recommendedName>
</protein>
<dbReference type="InterPro" id="IPR016186">
    <property type="entry name" value="C-type_lectin-like/link_sf"/>
</dbReference>
<dbReference type="AlphaFoldDB" id="A0A0D3IAR0"/>
<dbReference type="SUPFAM" id="SSF56436">
    <property type="entry name" value="C-type lectin-like"/>
    <property type="match status" value="2"/>
</dbReference>
<evidence type="ECO:0000313" key="3">
    <source>
        <dbReference type="EnsemblProtists" id="EOD08345"/>
    </source>
</evidence>
<dbReference type="GeneID" id="17254547"/>
<reference evidence="3" key="2">
    <citation type="submission" date="2024-10" db="UniProtKB">
        <authorList>
            <consortium name="EnsemblProtists"/>
        </authorList>
    </citation>
    <scope>IDENTIFICATION</scope>
</reference>
<evidence type="ECO:0000256" key="1">
    <source>
        <dbReference type="ARBA" id="ARBA00023157"/>
    </source>
</evidence>
<dbReference type="STRING" id="2903.R1D126"/>
<dbReference type="SMART" id="SM00034">
    <property type="entry name" value="CLECT"/>
    <property type="match status" value="1"/>
</dbReference>
<dbReference type="InterPro" id="IPR016187">
    <property type="entry name" value="CTDL_fold"/>
</dbReference>
<dbReference type="CDD" id="cd00037">
    <property type="entry name" value="CLECT"/>
    <property type="match status" value="2"/>
</dbReference>
<dbReference type="EnsemblProtists" id="EOD08345">
    <property type="protein sequence ID" value="EOD08345"/>
    <property type="gene ID" value="EMIHUDRAFT_453084"/>
</dbReference>
<dbReference type="PROSITE" id="PS00615">
    <property type="entry name" value="C_TYPE_LECTIN_1"/>
    <property type="match status" value="1"/>
</dbReference>
<dbReference type="Pfam" id="PF00059">
    <property type="entry name" value="Lectin_C"/>
    <property type="match status" value="1"/>
</dbReference>
<dbReference type="Proteomes" id="UP000013827">
    <property type="component" value="Unassembled WGS sequence"/>
</dbReference>
<dbReference type="PROSITE" id="PS50041">
    <property type="entry name" value="C_TYPE_LECTIN_2"/>
    <property type="match status" value="2"/>
</dbReference>